<evidence type="ECO:0000313" key="1">
    <source>
        <dbReference type="EMBL" id="GAH38301.1"/>
    </source>
</evidence>
<feature type="non-terminal residue" evidence="1">
    <location>
        <position position="38"/>
    </location>
</feature>
<dbReference type="AlphaFoldDB" id="X1EY04"/>
<reference evidence="1" key="1">
    <citation type="journal article" date="2014" name="Front. Microbiol.">
        <title>High frequency of phylogenetically diverse reductive dehalogenase-homologous genes in deep subseafloor sedimentary metagenomes.</title>
        <authorList>
            <person name="Kawai M."/>
            <person name="Futagami T."/>
            <person name="Toyoda A."/>
            <person name="Takaki Y."/>
            <person name="Nishi S."/>
            <person name="Hori S."/>
            <person name="Arai W."/>
            <person name="Tsubouchi T."/>
            <person name="Morono Y."/>
            <person name="Uchiyama I."/>
            <person name="Ito T."/>
            <person name="Fujiyama A."/>
            <person name="Inagaki F."/>
            <person name="Takami H."/>
        </authorList>
    </citation>
    <scope>NUCLEOTIDE SEQUENCE</scope>
    <source>
        <strain evidence="1">Expedition CK06-06</strain>
    </source>
</reference>
<name>X1EY04_9ZZZZ</name>
<proteinExistence type="predicted"/>
<comment type="caution">
    <text evidence="1">The sequence shown here is derived from an EMBL/GenBank/DDBJ whole genome shotgun (WGS) entry which is preliminary data.</text>
</comment>
<accession>X1EY04</accession>
<dbReference type="EMBL" id="BARU01013565">
    <property type="protein sequence ID" value="GAH38301.1"/>
    <property type="molecule type" value="Genomic_DNA"/>
</dbReference>
<sequence length="38" mass="4466">MYYAGIRKINIVVDDEVDKSQVVSCCYDFCKEINLDFE</sequence>
<gene>
    <name evidence="1" type="ORF">S03H2_24422</name>
</gene>
<organism evidence="1">
    <name type="scientific">marine sediment metagenome</name>
    <dbReference type="NCBI Taxonomy" id="412755"/>
    <lineage>
        <taxon>unclassified sequences</taxon>
        <taxon>metagenomes</taxon>
        <taxon>ecological metagenomes</taxon>
    </lineage>
</organism>
<protein>
    <submittedName>
        <fullName evidence="1">Uncharacterized protein</fullName>
    </submittedName>
</protein>